<dbReference type="FunFam" id="3.40.1690.20:FF:000003">
    <property type="entry name" value="Mitochondrial inner membrane AAA protease Yta12, putative"/>
    <property type="match status" value="1"/>
</dbReference>
<keyword evidence="9" id="KW-0862">Zinc</keyword>
<dbReference type="HAMAP" id="MF_01458">
    <property type="entry name" value="FtsH"/>
    <property type="match status" value="1"/>
</dbReference>
<accession>A0A5K1JSW4</accession>
<dbReference type="SMART" id="SM00382">
    <property type="entry name" value="AAA"/>
    <property type="match status" value="1"/>
</dbReference>
<comment type="similarity">
    <text evidence="4">In the N-terminal section; belongs to the AAA ATPase family.</text>
</comment>
<dbReference type="Pfam" id="PF06480">
    <property type="entry name" value="FtsH_ext"/>
    <property type="match status" value="1"/>
</dbReference>
<evidence type="ECO:0000256" key="7">
    <source>
        <dbReference type="ARBA" id="ARBA00022741"/>
    </source>
</evidence>
<keyword evidence="7" id="KW-0547">Nucleotide-binding</keyword>
<dbReference type="InterPro" id="IPR027417">
    <property type="entry name" value="P-loop_NTPase"/>
</dbReference>
<dbReference type="InterPro" id="IPR003960">
    <property type="entry name" value="ATPase_AAA_CS"/>
</dbReference>
<feature type="compositionally biased region" description="Basic and acidic residues" evidence="14">
    <location>
        <begin position="45"/>
        <end position="57"/>
    </location>
</feature>
<dbReference type="PANTHER" id="PTHR43655:SF2">
    <property type="entry name" value="AFG3 LIKE MATRIX AAA PEPTIDASE SUBUNIT 2, ISOFORM A"/>
    <property type="match status" value="1"/>
</dbReference>
<dbReference type="Gene3D" id="3.40.50.300">
    <property type="entry name" value="P-loop containing nucleotide triphosphate hydrolases"/>
    <property type="match status" value="1"/>
</dbReference>
<keyword evidence="10" id="KW-0067">ATP-binding</keyword>
<dbReference type="GO" id="GO:0030163">
    <property type="term" value="P:protein catabolic process"/>
    <property type="evidence" value="ECO:0007669"/>
    <property type="project" value="UniProtKB-ARBA"/>
</dbReference>
<feature type="domain" description="AAA+ ATPase" evidence="15">
    <location>
        <begin position="338"/>
        <end position="478"/>
    </location>
</feature>
<evidence type="ECO:0000256" key="11">
    <source>
        <dbReference type="ARBA" id="ARBA00023049"/>
    </source>
</evidence>
<dbReference type="GO" id="GO:0004176">
    <property type="term" value="F:ATP-dependent peptidase activity"/>
    <property type="evidence" value="ECO:0007669"/>
    <property type="project" value="InterPro"/>
</dbReference>
<dbReference type="PROSITE" id="PS00674">
    <property type="entry name" value="AAA"/>
    <property type="match status" value="1"/>
</dbReference>
<feature type="compositionally biased region" description="Low complexity" evidence="14">
    <location>
        <begin position="16"/>
        <end position="26"/>
    </location>
</feature>
<dbReference type="GO" id="GO:0034982">
    <property type="term" value="P:mitochondrial protein processing"/>
    <property type="evidence" value="ECO:0007669"/>
    <property type="project" value="TreeGrafter"/>
</dbReference>
<evidence type="ECO:0000256" key="1">
    <source>
        <dbReference type="ARBA" id="ARBA00001947"/>
    </source>
</evidence>
<feature type="compositionally biased region" description="Low complexity" evidence="14">
    <location>
        <begin position="124"/>
        <end position="135"/>
    </location>
</feature>
<dbReference type="FunFam" id="3.40.50.300:FF:000001">
    <property type="entry name" value="ATP-dependent zinc metalloprotease FtsH"/>
    <property type="match status" value="1"/>
</dbReference>
<dbReference type="Pfam" id="PF17862">
    <property type="entry name" value="AAA_lid_3"/>
    <property type="match status" value="1"/>
</dbReference>
<sequence length="824" mass="89931">MLSRSLRARAVALSRRRAVPALAPSRFSRFYATPSDSYPPPDQKPPTDSKSSEDSGKQQDSQVGDKQAEGKDAESKQEPLKGLDGFFQRYHQQQAARQSTGSSQQEDNGNKNQQDGNRRNKQENPNSSSNNPFNPNQLAVIATTAAIFFALSSTSYSSSREITWQEFRTAFLDKGLVDSLTVVNRSKVRVKLHSNATGAMYPNAPSGGGDYFFSIGSVEAFERKLDEAQQELGIPSHERIPVSYHEEVSSFSYLLSFGPTLLFAGIMIWLSRRAGGAGGGSGGIFSVGKSKARMFNNETDVRVRFNDIAGMDEAKVEIMEFVSFLKEPSRYERLGAKIPRGAILSGPPGTGKTLLAKATAGEAGVPFYSVSGSEFVELFVGVGSSRVRDLFATAKKNAPSIIFIDEIDAIGKSRGKGKGFGGNDEREQTLNQLLVEMDGFGTQEHVVVLAGTNRPDVLDSALMRPGRFDRHIAIDRPDVVGRRGIFMVHLKPLRLSDTLPEREKFAEKLAVLTPGFSGADVANVCNEAALHAARVGHDAVTEDDFEAAIERVIVGLERKSRLLSPEEKKTVAYHEAGHAICGWFLEHADPLLKVSIIPRGVGALGYAKVRVVSPPLNCEGSVEIAFPVPAPGPVPPLDTANARQDMHDSWWACLGGDLLRLREHHTGAQDDLQKITKIAFEAVANYGMNTVVGPVSYGGANATQESLVKPFSEKTAEMLDEQVRKMIVHAHQRTTELLTKHKEDVEKVAQLLLEKEVITREDMIALLGRRPFANRKDAMDKWLEQNSQERSAPPPLESVEPTNAPPDPSPSPAPAAKRIDDTPV</sequence>
<gene>
    <name evidence="16" type="primary">I1RC95</name>
</gene>
<evidence type="ECO:0000256" key="2">
    <source>
        <dbReference type="ARBA" id="ARBA00004173"/>
    </source>
</evidence>
<dbReference type="Gene3D" id="3.40.1690.20">
    <property type="match status" value="1"/>
</dbReference>
<evidence type="ECO:0000256" key="13">
    <source>
        <dbReference type="ARBA" id="ARBA00048778"/>
    </source>
</evidence>
<dbReference type="EMBL" id="LR723892">
    <property type="protein sequence ID" value="VWO94313.1"/>
    <property type="molecule type" value="Genomic_DNA"/>
</dbReference>
<feature type="compositionally biased region" description="Basic and acidic residues" evidence="14">
    <location>
        <begin position="66"/>
        <end position="78"/>
    </location>
</feature>
<dbReference type="InterPro" id="IPR011546">
    <property type="entry name" value="Pept_M41_FtsH_extracell"/>
</dbReference>
<proteinExistence type="inferred from homology"/>
<evidence type="ECO:0000256" key="12">
    <source>
        <dbReference type="ARBA" id="ARBA00023128"/>
    </source>
</evidence>
<keyword evidence="12" id="KW-0496">Mitochondrion</keyword>
<dbReference type="InterPro" id="IPR003593">
    <property type="entry name" value="AAA+_ATPase"/>
</dbReference>
<feature type="region of interest" description="Disordered" evidence="14">
    <location>
        <begin position="16"/>
        <end position="78"/>
    </location>
</feature>
<comment type="cofactor">
    <cofactor evidence="1">
        <name>Zn(2+)</name>
        <dbReference type="ChEBI" id="CHEBI:29105"/>
    </cofactor>
</comment>
<feature type="compositionally biased region" description="Polar residues" evidence="14">
    <location>
        <begin position="92"/>
        <end position="115"/>
    </location>
</feature>
<evidence type="ECO:0000313" key="16">
    <source>
        <dbReference type="EMBL" id="VWO94313.1"/>
    </source>
</evidence>
<dbReference type="CDD" id="cd19501">
    <property type="entry name" value="RecA-like_FtsH"/>
    <property type="match status" value="1"/>
</dbReference>
<evidence type="ECO:0000256" key="14">
    <source>
        <dbReference type="SAM" id="MobiDB-lite"/>
    </source>
</evidence>
<evidence type="ECO:0000256" key="5">
    <source>
        <dbReference type="ARBA" id="ARBA00022670"/>
    </source>
</evidence>
<evidence type="ECO:0000256" key="10">
    <source>
        <dbReference type="ARBA" id="ARBA00022840"/>
    </source>
</evidence>
<dbReference type="PANTHER" id="PTHR43655">
    <property type="entry name" value="ATP-DEPENDENT PROTEASE"/>
    <property type="match status" value="1"/>
</dbReference>
<feature type="region of interest" description="Disordered" evidence="14">
    <location>
        <begin position="780"/>
        <end position="824"/>
    </location>
</feature>
<dbReference type="InterPro" id="IPR050928">
    <property type="entry name" value="ATP-dep_Zn_Metalloprotease"/>
</dbReference>
<dbReference type="InterPro" id="IPR003959">
    <property type="entry name" value="ATPase_AAA_core"/>
</dbReference>
<feature type="region of interest" description="Disordered" evidence="14">
    <location>
        <begin position="92"/>
        <end position="135"/>
    </location>
</feature>
<keyword evidence="11" id="KW-0482">Metalloprotease</keyword>
<evidence type="ECO:0000259" key="15">
    <source>
        <dbReference type="SMART" id="SM00382"/>
    </source>
</evidence>
<comment type="subcellular location">
    <subcellularLocation>
        <location evidence="2">Mitochondrion</location>
    </subcellularLocation>
</comment>
<evidence type="ECO:0000256" key="4">
    <source>
        <dbReference type="ARBA" id="ARBA00010550"/>
    </source>
</evidence>
<evidence type="ECO:0000256" key="3">
    <source>
        <dbReference type="ARBA" id="ARBA00010044"/>
    </source>
</evidence>
<comment type="similarity">
    <text evidence="3">In the C-terminal section; belongs to the peptidase M41 family.</text>
</comment>
<evidence type="ECO:0000256" key="6">
    <source>
        <dbReference type="ARBA" id="ARBA00022723"/>
    </source>
</evidence>
<dbReference type="SUPFAM" id="SSF52540">
    <property type="entry name" value="P-loop containing nucleoside triphosphate hydrolases"/>
    <property type="match status" value="1"/>
</dbReference>
<dbReference type="Gene3D" id="1.10.8.60">
    <property type="match status" value="1"/>
</dbReference>
<dbReference type="AlphaFoldDB" id="A0A5K1JSW4"/>
<organism evidence="16">
    <name type="scientific">Ganoderma boninense</name>
    <dbReference type="NCBI Taxonomy" id="34458"/>
    <lineage>
        <taxon>Eukaryota</taxon>
        <taxon>Fungi</taxon>
        <taxon>Dikarya</taxon>
        <taxon>Basidiomycota</taxon>
        <taxon>Agaricomycotina</taxon>
        <taxon>Agaricomycetes</taxon>
        <taxon>Polyporales</taxon>
        <taxon>Polyporaceae</taxon>
        <taxon>Ganoderma</taxon>
    </lineage>
</organism>
<comment type="catalytic activity">
    <reaction evidence="13">
        <text>ATP + H2O = ADP + phosphate + H(+)</text>
        <dbReference type="Rhea" id="RHEA:13065"/>
        <dbReference type="ChEBI" id="CHEBI:15377"/>
        <dbReference type="ChEBI" id="CHEBI:15378"/>
        <dbReference type="ChEBI" id="CHEBI:30616"/>
        <dbReference type="ChEBI" id="CHEBI:43474"/>
        <dbReference type="ChEBI" id="CHEBI:456216"/>
    </reaction>
    <physiologicalReaction direction="left-to-right" evidence="13">
        <dbReference type="Rhea" id="RHEA:13066"/>
    </physiologicalReaction>
</comment>
<evidence type="ECO:0000256" key="9">
    <source>
        <dbReference type="ARBA" id="ARBA00022833"/>
    </source>
</evidence>
<keyword evidence="5" id="KW-0645">Protease</keyword>
<dbReference type="GO" id="GO:0005745">
    <property type="term" value="C:m-AAA complex"/>
    <property type="evidence" value="ECO:0007669"/>
    <property type="project" value="TreeGrafter"/>
</dbReference>
<feature type="compositionally biased region" description="Pro residues" evidence="14">
    <location>
        <begin position="803"/>
        <end position="813"/>
    </location>
</feature>
<dbReference type="InterPro" id="IPR041569">
    <property type="entry name" value="AAA_lid_3"/>
</dbReference>
<evidence type="ECO:0000256" key="8">
    <source>
        <dbReference type="ARBA" id="ARBA00022801"/>
    </source>
</evidence>
<dbReference type="InterPro" id="IPR000642">
    <property type="entry name" value="Peptidase_M41"/>
</dbReference>
<reference evidence="16" key="1">
    <citation type="submission" date="2019-10" db="EMBL/GenBank/DDBJ databases">
        <authorList>
            <person name="Nor Muhammad N."/>
        </authorList>
    </citation>
    <scope>NUCLEOTIDE SEQUENCE</scope>
</reference>
<dbReference type="GO" id="GO:0008270">
    <property type="term" value="F:zinc ion binding"/>
    <property type="evidence" value="ECO:0007669"/>
    <property type="project" value="InterPro"/>
</dbReference>
<dbReference type="GO" id="GO:0005524">
    <property type="term" value="F:ATP binding"/>
    <property type="evidence" value="ECO:0007669"/>
    <property type="project" value="UniProtKB-KW"/>
</dbReference>
<dbReference type="Pfam" id="PF01434">
    <property type="entry name" value="Peptidase_M41"/>
    <property type="match status" value="2"/>
</dbReference>
<name>A0A5K1JSW4_9APHY</name>
<dbReference type="SUPFAM" id="SSF140990">
    <property type="entry name" value="FtsH protease domain-like"/>
    <property type="match status" value="1"/>
</dbReference>
<dbReference type="Gene3D" id="1.20.58.760">
    <property type="entry name" value="Peptidase M41"/>
    <property type="match status" value="1"/>
</dbReference>
<dbReference type="FunFam" id="1.10.8.60:FF:000019">
    <property type="entry name" value="AFG3-like AAA ATPase 2"/>
    <property type="match status" value="1"/>
</dbReference>
<keyword evidence="8" id="KW-0378">Hydrolase</keyword>
<dbReference type="GO" id="GO:0016887">
    <property type="term" value="F:ATP hydrolysis activity"/>
    <property type="evidence" value="ECO:0007669"/>
    <property type="project" value="InterPro"/>
</dbReference>
<dbReference type="GO" id="GO:0004222">
    <property type="term" value="F:metalloendopeptidase activity"/>
    <property type="evidence" value="ECO:0007669"/>
    <property type="project" value="InterPro"/>
</dbReference>
<protein>
    <submittedName>
        <fullName evidence="16">AAA domain-containing protein</fullName>
    </submittedName>
</protein>
<dbReference type="Pfam" id="PF00004">
    <property type="entry name" value="AAA"/>
    <property type="match status" value="1"/>
</dbReference>
<dbReference type="InterPro" id="IPR005936">
    <property type="entry name" value="FtsH"/>
</dbReference>
<keyword evidence="6" id="KW-0479">Metal-binding</keyword>
<dbReference type="InterPro" id="IPR037219">
    <property type="entry name" value="Peptidase_M41-like"/>
</dbReference>